<organism evidence="1 2">
    <name type="scientific">Lindgomyces ingoldianus</name>
    <dbReference type="NCBI Taxonomy" id="673940"/>
    <lineage>
        <taxon>Eukaryota</taxon>
        <taxon>Fungi</taxon>
        <taxon>Dikarya</taxon>
        <taxon>Ascomycota</taxon>
        <taxon>Pezizomycotina</taxon>
        <taxon>Dothideomycetes</taxon>
        <taxon>Pleosporomycetidae</taxon>
        <taxon>Pleosporales</taxon>
        <taxon>Lindgomycetaceae</taxon>
        <taxon>Lindgomyces</taxon>
    </lineage>
</organism>
<dbReference type="EMBL" id="MU003497">
    <property type="protein sequence ID" value="KAF2474961.1"/>
    <property type="molecule type" value="Genomic_DNA"/>
</dbReference>
<sequence length="200" mass="22423">MAMATLIFIPGHWNTPACYDALITALFAYGYNSATVLLPSVDCDAATYSLTHELDALKATLAALARIRRDVILILHPSLKYQRPSMKGYGEKKRAERSLKTGVVRMIFFMAFIGPEGFNATKCGDAEVMRDFAKFELERGIVAVDRADSMNVFFQYLPASEAQHWAARLLPQSVGVFWSASNYTGWRNIPSTYMLFSDDR</sequence>
<name>A0ACB6R701_9PLEO</name>
<keyword evidence="2" id="KW-1185">Reference proteome</keyword>
<gene>
    <name evidence="1" type="ORF">BDR25DRAFT_255489</name>
</gene>
<accession>A0ACB6R701</accession>
<feature type="non-terminal residue" evidence="1">
    <location>
        <position position="200"/>
    </location>
</feature>
<dbReference type="Proteomes" id="UP000799755">
    <property type="component" value="Unassembled WGS sequence"/>
</dbReference>
<evidence type="ECO:0000313" key="2">
    <source>
        <dbReference type="Proteomes" id="UP000799755"/>
    </source>
</evidence>
<protein>
    <submittedName>
        <fullName evidence="1">Uncharacterized protein</fullName>
    </submittedName>
</protein>
<comment type="caution">
    <text evidence="1">The sequence shown here is derived from an EMBL/GenBank/DDBJ whole genome shotgun (WGS) entry which is preliminary data.</text>
</comment>
<proteinExistence type="predicted"/>
<evidence type="ECO:0000313" key="1">
    <source>
        <dbReference type="EMBL" id="KAF2474961.1"/>
    </source>
</evidence>
<reference evidence="1" key="1">
    <citation type="journal article" date="2020" name="Stud. Mycol.">
        <title>101 Dothideomycetes genomes: a test case for predicting lifestyles and emergence of pathogens.</title>
        <authorList>
            <person name="Haridas S."/>
            <person name="Albert R."/>
            <person name="Binder M."/>
            <person name="Bloem J."/>
            <person name="Labutti K."/>
            <person name="Salamov A."/>
            <person name="Andreopoulos B."/>
            <person name="Baker S."/>
            <person name="Barry K."/>
            <person name="Bills G."/>
            <person name="Bluhm B."/>
            <person name="Cannon C."/>
            <person name="Castanera R."/>
            <person name="Culley D."/>
            <person name="Daum C."/>
            <person name="Ezra D."/>
            <person name="Gonzalez J."/>
            <person name="Henrissat B."/>
            <person name="Kuo A."/>
            <person name="Liang C."/>
            <person name="Lipzen A."/>
            <person name="Lutzoni F."/>
            <person name="Magnuson J."/>
            <person name="Mondo S."/>
            <person name="Nolan M."/>
            <person name="Ohm R."/>
            <person name="Pangilinan J."/>
            <person name="Park H.-J."/>
            <person name="Ramirez L."/>
            <person name="Alfaro M."/>
            <person name="Sun H."/>
            <person name="Tritt A."/>
            <person name="Yoshinaga Y."/>
            <person name="Zwiers L.-H."/>
            <person name="Turgeon B."/>
            <person name="Goodwin S."/>
            <person name="Spatafora J."/>
            <person name="Crous P."/>
            <person name="Grigoriev I."/>
        </authorList>
    </citation>
    <scope>NUCLEOTIDE SEQUENCE</scope>
    <source>
        <strain evidence="1">ATCC 200398</strain>
    </source>
</reference>